<evidence type="ECO:0000313" key="3">
    <source>
        <dbReference type="Proteomes" id="UP000295706"/>
    </source>
</evidence>
<dbReference type="PANTHER" id="PTHR43792">
    <property type="entry name" value="GNAT FAMILY, PUTATIVE (AFU_ORTHOLOGUE AFUA_3G00765)-RELATED-RELATED"/>
    <property type="match status" value="1"/>
</dbReference>
<gene>
    <name evidence="2" type="ORF">EZE20_03385</name>
</gene>
<keyword evidence="3" id="KW-1185">Reference proteome</keyword>
<dbReference type="RefSeq" id="WP_132114506.1">
    <property type="nucleotide sequence ID" value="NZ_SMJU01000002.1"/>
</dbReference>
<dbReference type="Proteomes" id="UP000295706">
    <property type="component" value="Unassembled WGS sequence"/>
</dbReference>
<name>A0A4R4KLY8_9BACT</name>
<dbReference type="InterPro" id="IPR051531">
    <property type="entry name" value="N-acetyltransferase"/>
</dbReference>
<feature type="domain" description="N-acetyltransferase" evidence="1">
    <location>
        <begin position="8"/>
        <end position="179"/>
    </location>
</feature>
<dbReference type="InterPro" id="IPR000182">
    <property type="entry name" value="GNAT_dom"/>
</dbReference>
<dbReference type="Gene3D" id="3.40.630.30">
    <property type="match status" value="1"/>
</dbReference>
<dbReference type="GO" id="GO:0016747">
    <property type="term" value="F:acyltransferase activity, transferring groups other than amino-acyl groups"/>
    <property type="evidence" value="ECO:0007669"/>
    <property type="project" value="InterPro"/>
</dbReference>
<dbReference type="Pfam" id="PF13302">
    <property type="entry name" value="Acetyltransf_3"/>
    <property type="match status" value="1"/>
</dbReference>
<dbReference type="InterPro" id="IPR016181">
    <property type="entry name" value="Acyl_CoA_acyltransferase"/>
</dbReference>
<organism evidence="2 3">
    <name type="scientific">Arundinibacter roseus</name>
    <dbReference type="NCBI Taxonomy" id="2070510"/>
    <lineage>
        <taxon>Bacteria</taxon>
        <taxon>Pseudomonadati</taxon>
        <taxon>Bacteroidota</taxon>
        <taxon>Cytophagia</taxon>
        <taxon>Cytophagales</taxon>
        <taxon>Spirosomataceae</taxon>
        <taxon>Arundinibacter</taxon>
    </lineage>
</organism>
<dbReference type="OrthoDB" id="9788916at2"/>
<dbReference type="AlphaFoldDB" id="A0A4R4KLY8"/>
<evidence type="ECO:0000313" key="2">
    <source>
        <dbReference type="EMBL" id="TDB67982.1"/>
    </source>
</evidence>
<accession>A0A4R4KLY8</accession>
<sequence>MELCTERLVLKETTWDDVELIHSLHCVKEVEEFNTIGIPRHTGDTLEVMLVALEDQQSVPRTHFAWTVWLRDTRQFVGEAGMHLSADRFRRGEIHYSLFPEYWQNGYATEIVKNIISFGFRELNLHRIEAGVAKDNARSIRVVEKAGMQCEGLRRKSLPIRGEWIDNFQYAILEDDPKDY</sequence>
<evidence type="ECO:0000259" key="1">
    <source>
        <dbReference type="PROSITE" id="PS51186"/>
    </source>
</evidence>
<protein>
    <submittedName>
        <fullName evidence="2">N-acetyltransferase</fullName>
    </submittedName>
</protein>
<dbReference type="SUPFAM" id="SSF55729">
    <property type="entry name" value="Acyl-CoA N-acyltransferases (Nat)"/>
    <property type="match status" value="1"/>
</dbReference>
<dbReference type="PROSITE" id="PS51186">
    <property type="entry name" value="GNAT"/>
    <property type="match status" value="1"/>
</dbReference>
<dbReference type="PANTHER" id="PTHR43792:SF1">
    <property type="entry name" value="N-ACETYLTRANSFERASE DOMAIN-CONTAINING PROTEIN"/>
    <property type="match status" value="1"/>
</dbReference>
<comment type="caution">
    <text evidence="2">The sequence shown here is derived from an EMBL/GenBank/DDBJ whole genome shotgun (WGS) entry which is preliminary data.</text>
</comment>
<keyword evidence="2" id="KW-0808">Transferase</keyword>
<dbReference type="EMBL" id="SMJU01000002">
    <property type="protein sequence ID" value="TDB67982.1"/>
    <property type="molecule type" value="Genomic_DNA"/>
</dbReference>
<proteinExistence type="predicted"/>
<reference evidence="2 3" key="1">
    <citation type="submission" date="2019-02" db="EMBL/GenBank/DDBJ databases">
        <title>Arundinibacter roseus gen. nov., sp. nov., a new member of the family Cytophagaceae.</title>
        <authorList>
            <person name="Szuroczki S."/>
            <person name="Khayer B."/>
            <person name="Sproer C."/>
            <person name="Toumi M."/>
            <person name="Szabo A."/>
            <person name="Felfoldi T."/>
            <person name="Schumann P."/>
            <person name="Toth E."/>
        </authorList>
    </citation>
    <scope>NUCLEOTIDE SEQUENCE [LARGE SCALE GENOMIC DNA]</scope>
    <source>
        <strain evidence="2 3">DMA-k-7a</strain>
    </source>
</reference>